<accession>A0A6J5VCX3</accession>
<evidence type="ECO:0000256" key="1">
    <source>
        <dbReference type="SAM" id="MobiDB-lite"/>
    </source>
</evidence>
<feature type="compositionally biased region" description="Polar residues" evidence="1">
    <location>
        <begin position="42"/>
        <end position="52"/>
    </location>
</feature>
<dbReference type="AlphaFoldDB" id="A0A6J5VCX3"/>
<organism evidence="2 3">
    <name type="scientific">Prunus armeniaca</name>
    <name type="common">Apricot</name>
    <name type="synonym">Armeniaca vulgaris</name>
    <dbReference type="NCBI Taxonomy" id="36596"/>
    <lineage>
        <taxon>Eukaryota</taxon>
        <taxon>Viridiplantae</taxon>
        <taxon>Streptophyta</taxon>
        <taxon>Embryophyta</taxon>
        <taxon>Tracheophyta</taxon>
        <taxon>Spermatophyta</taxon>
        <taxon>Magnoliopsida</taxon>
        <taxon>eudicotyledons</taxon>
        <taxon>Gunneridae</taxon>
        <taxon>Pentapetalae</taxon>
        <taxon>rosids</taxon>
        <taxon>fabids</taxon>
        <taxon>Rosales</taxon>
        <taxon>Rosaceae</taxon>
        <taxon>Amygdaloideae</taxon>
        <taxon>Amygdaleae</taxon>
        <taxon>Prunus</taxon>
    </lineage>
</organism>
<dbReference type="Proteomes" id="UP000507222">
    <property type="component" value="Unassembled WGS sequence"/>
</dbReference>
<proteinExistence type="predicted"/>
<sequence>MPSCNPLSLVVYLRHGYPQNTVSGMSYPAAAEGGLTYMPGQAHSSQIPNVPTQGPVASIGGNPFA</sequence>
<gene>
    <name evidence="2" type="ORF">CURHAP_LOCUS42701</name>
</gene>
<feature type="region of interest" description="Disordered" evidence="1">
    <location>
        <begin position="42"/>
        <end position="65"/>
    </location>
</feature>
<evidence type="ECO:0000313" key="3">
    <source>
        <dbReference type="Proteomes" id="UP000507222"/>
    </source>
</evidence>
<reference evidence="2 3" key="1">
    <citation type="submission" date="2020-05" db="EMBL/GenBank/DDBJ databases">
        <authorList>
            <person name="Campoy J."/>
            <person name="Schneeberger K."/>
            <person name="Spophaly S."/>
        </authorList>
    </citation>
    <scope>NUCLEOTIDE SEQUENCE [LARGE SCALE GENOMIC DNA]</scope>
    <source>
        <strain evidence="2">PruArmRojPasFocal</strain>
    </source>
</reference>
<evidence type="ECO:0000313" key="2">
    <source>
        <dbReference type="EMBL" id="CAB4286081.1"/>
    </source>
</evidence>
<dbReference type="EMBL" id="CAEKDK010000007">
    <property type="protein sequence ID" value="CAB4286081.1"/>
    <property type="molecule type" value="Genomic_DNA"/>
</dbReference>
<name>A0A6J5VCX3_PRUAR</name>
<protein>
    <submittedName>
        <fullName evidence="2">Uncharacterized protein</fullName>
    </submittedName>
</protein>